<dbReference type="PRINTS" id="PR00377">
    <property type="entry name" value="IMPHPHTASES"/>
</dbReference>
<dbReference type="EC" id="3.1.3.25" evidence="8"/>
<keyword evidence="10" id="KW-1185">Reference proteome</keyword>
<evidence type="ECO:0000256" key="6">
    <source>
        <dbReference type="ARBA" id="ARBA00022842"/>
    </source>
</evidence>
<dbReference type="Gene3D" id="3.40.190.80">
    <property type="match status" value="1"/>
</dbReference>
<comment type="catalytic activity">
    <reaction evidence="1 8">
        <text>a myo-inositol phosphate + H2O = myo-inositol + phosphate</text>
        <dbReference type="Rhea" id="RHEA:24056"/>
        <dbReference type="ChEBI" id="CHEBI:15377"/>
        <dbReference type="ChEBI" id="CHEBI:17268"/>
        <dbReference type="ChEBI" id="CHEBI:43474"/>
        <dbReference type="ChEBI" id="CHEBI:84139"/>
        <dbReference type="EC" id="3.1.3.25"/>
    </reaction>
</comment>
<dbReference type="GO" id="GO:0046872">
    <property type="term" value="F:metal ion binding"/>
    <property type="evidence" value="ECO:0007669"/>
    <property type="project" value="UniProtKB-KW"/>
</dbReference>
<dbReference type="PATRIC" id="fig|1121448.10.peg.339"/>
<accession>T2G7Z7</accession>
<evidence type="ECO:0000256" key="8">
    <source>
        <dbReference type="RuleBase" id="RU364068"/>
    </source>
</evidence>
<evidence type="ECO:0000313" key="9">
    <source>
        <dbReference type="EMBL" id="AGW12261.1"/>
    </source>
</evidence>
<dbReference type="eggNOG" id="COG0483">
    <property type="taxonomic scope" value="Bacteria"/>
</dbReference>
<keyword evidence="4 7" id="KW-0479">Metal-binding</keyword>
<dbReference type="Proteomes" id="UP000016587">
    <property type="component" value="Chromosome"/>
</dbReference>
<reference evidence="10" key="2">
    <citation type="submission" date="2013-07" db="EMBL/GenBank/DDBJ databases">
        <authorList>
            <person name="Morais-Silva F.O."/>
            <person name="Rezende A.M."/>
            <person name="Pimentel C."/>
            <person name="Resende D.M."/>
            <person name="Santos C.I."/>
            <person name="Clemente C."/>
            <person name="de Oliveira L.M."/>
            <person name="da Silva S.M."/>
            <person name="Costa D.A."/>
            <person name="Varela-Raposo A."/>
            <person name="Horacio E.C.A."/>
            <person name="Matos M."/>
            <person name="Flores O."/>
            <person name="Ruiz J.C."/>
            <person name="Rodrigues-Pousada C."/>
        </authorList>
    </citation>
    <scope>NUCLEOTIDE SEQUENCE [LARGE SCALE GENOMIC DNA]</scope>
    <source>
        <strain evidence="10">ATCC 19364 / DSM 1382 / NCIMB 9332 / VKM B-1759</strain>
    </source>
</reference>
<feature type="binding site" evidence="7">
    <location>
        <position position="87"/>
    </location>
    <ligand>
        <name>Mg(2+)</name>
        <dbReference type="ChEBI" id="CHEBI:18420"/>
        <label>1</label>
        <note>catalytic</note>
    </ligand>
</feature>
<evidence type="ECO:0000256" key="7">
    <source>
        <dbReference type="PIRSR" id="PIRSR600760-2"/>
    </source>
</evidence>
<dbReference type="PROSITE" id="PS00629">
    <property type="entry name" value="IMP_1"/>
    <property type="match status" value="1"/>
</dbReference>
<comment type="similarity">
    <text evidence="3 8">Belongs to the inositol monophosphatase superfamily.</text>
</comment>
<dbReference type="HOGENOM" id="CLU_044118_0_2_7"/>
<dbReference type="InterPro" id="IPR000760">
    <property type="entry name" value="Inositol_monophosphatase-like"/>
</dbReference>
<feature type="binding site" evidence="7">
    <location>
        <position position="216"/>
    </location>
    <ligand>
        <name>Mg(2+)</name>
        <dbReference type="ChEBI" id="CHEBI:18420"/>
        <label>1</label>
        <note>catalytic</note>
    </ligand>
</feature>
<keyword evidence="5 8" id="KW-0378">Hydrolase</keyword>
<dbReference type="KEGG" id="dgg:DGI_0335"/>
<feature type="binding site" evidence="7">
    <location>
        <position position="88"/>
    </location>
    <ligand>
        <name>Mg(2+)</name>
        <dbReference type="ChEBI" id="CHEBI:18420"/>
        <label>1</label>
        <note>catalytic</note>
    </ligand>
</feature>
<evidence type="ECO:0000256" key="2">
    <source>
        <dbReference type="ARBA" id="ARBA00001946"/>
    </source>
</evidence>
<dbReference type="GO" id="GO:0008934">
    <property type="term" value="F:inositol monophosphate 1-phosphatase activity"/>
    <property type="evidence" value="ECO:0007669"/>
    <property type="project" value="InterPro"/>
</dbReference>
<sequence>MQSLTSGLLDSVRQAGALIREAWRTPSTVQHKGRIDLVTETDLAVEAALKVSLAQVYPGAAFLAEESAEDLDRAALLAGPCWVIDPLDGTTNFAHRLPFVAVSVGLWTGTGVDLAAVYNPMLDDMFHAVRGGGAFRNGAPMAVSAARQLQDSLVCTGFPYASADDPALAARIAAWIQRMLAATRGLRRYGAASLDLAYVAAGHYEAFYELGLKPWDVAAGWLLVEEAGGTVSPILEDTAYSLDSPSILATNGRVHQAMLDQLRA</sequence>
<dbReference type="InterPro" id="IPR020583">
    <property type="entry name" value="Inositol_monoP_metal-BS"/>
</dbReference>
<dbReference type="GO" id="GO:0006020">
    <property type="term" value="P:inositol metabolic process"/>
    <property type="evidence" value="ECO:0007669"/>
    <property type="project" value="TreeGrafter"/>
</dbReference>
<dbReference type="OrthoDB" id="9785695at2"/>
<comment type="cofactor">
    <cofactor evidence="2 7 8">
        <name>Mg(2+)</name>
        <dbReference type="ChEBI" id="CHEBI:18420"/>
    </cofactor>
</comment>
<dbReference type="Pfam" id="PF00459">
    <property type="entry name" value="Inositol_P"/>
    <property type="match status" value="1"/>
</dbReference>
<dbReference type="SUPFAM" id="SSF56655">
    <property type="entry name" value="Carbohydrate phosphatase"/>
    <property type="match status" value="1"/>
</dbReference>
<keyword evidence="6 7" id="KW-0460">Magnesium</keyword>
<gene>
    <name evidence="9" type="ORF">DGI_0335</name>
</gene>
<feature type="binding site" evidence="7">
    <location>
        <position position="85"/>
    </location>
    <ligand>
        <name>Mg(2+)</name>
        <dbReference type="ChEBI" id="CHEBI:18420"/>
        <label>1</label>
        <note>catalytic</note>
    </ligand>
</feature>
<evidence type="ECO:0000313" key="10">
    <source>
        <dbReference type="Proteomes" id="UP000016587"/>
    </source>
</evidence>
<evidence type="ECO:0000256" key="4">
    <source>
        <dbReference type="ARBA" id="ARBA00022723"/>
    </source>
</evidence>
<dbReference type="InterPro" id="IPR020550">
    <property type="entry name" value="Inositol_monophosphatase_CS"/>
</dbReference>
<dbReference type="STRING" id="1121448.DGI_0335"/>
<dbReference type="EMBL" id="CP006585">
    <property type="protein sequence ID" value="AGW12261.1"/>
    <property type="molecule type" value="Genomic_DNA"/>
</dbReference>
<protein>
    <recommendedName>
        <fullName evidence="8">Inositol-1-monophosphatase</fullName>
        <ecNumber evidence="8">3.1.3.25</ecNumber>
    </recommendedName>
</protein>
<dbReference type="InterPro" id="IPR033942">
    <property type="entry name" value="IMPase"/>
</dbReference>
<dbReference type="RefSeq" id="WP_021758875.1">
    <property type="nucleotide sequence ID" value="NC_022444.1"/>
</dbReference>
<evidence type="ECO:0000256" key="1">
    <source>
        <dbReference type="ARBA" id="ARBA00001033"/>
    </source>
</evidence>
<dbReference type="AlphaFoldDB" id="T2G7Z7"/>
<evidence type="ECO:0000256" key="5">
    <source>
        <dbReference type="ARBA" id="ARBA00022801"/>
    </source>
</evidence>
<evidence type="ECO:0000256" key="3">
    <source>
        <dbReference type="ARBA" id="ARBA00009759"/>
    </source>
</evidence>
<dbReference type="PROSITE" id="PS00630">
    <property type="entry name" value="IMP_2"/>
    <property type="match status" value="1"/>
</dbReference>
<dbReference type="GO" id="GO:0007165">
    <property type="term" value="P:signal transduction"/>
    <property type="evidence" value="ECO:0007669"/>
    <property type="project" value="TreeGrafter"/>
</dbReference>
<reference evidence="9 10" key="1">
    <citation type="journal article" date="2013" name="J. Bacteriol.">
        <title>Roles of HynAB and Ech, the only two hydrogenases found in the model sulfate reducer Desulfovibrio gigas.</title>
        <authorList>
            <person name="Morais-Silva F.O."/>
            <person name="Santos C.I."/>
            <person name="Rodrigues R."/>
            <person name="Pereira I.A."/>
            <person name="Rodrigues-Pousada C."/>
        </authorList>
    </citation>
    <scope>NUCLEOTIDE SEQUENCE [LARGE SCALE GENOMIC DNA]</scope>
    <source>
        <strain evidence="10">ATCC 19364 / DSM 1382 / NCIMB 9332 / VKM B-1759</strain>
    </source>
</reference>
<dbReference type="Gene3D" id="3.30.540.10">
    <property type="entry name" value="Fructose-1,6-Bisphosphatase, subunit A, domain 1"/>
    <property type="match status" value="1"/>
</dbReference>
<proteinExistence type="inferred from homology"/>
<dbReference type="PANTHER" id="PTHR20854:SF4">
    <property type="entry name" value="INOSITOL-1-MONOPHOSPHATASE-RELATED"/>
    <property type="match status" value="1"/>
</dbReference>
<dbReference type="PANTHER" id="PTHR20854">
    <property type="entry name" value="INOSITOL MONOPHOSPHATASE"/>
    <property type="match status" value="1"/>
</dbReference>
<name>T2G7Z7_MEGG1</name>
<feature type="binding site" evidence="7">
    <location>
        <position position="65"/>
    </location>
    <ligand>
        <name>Mg(2+)</name>
        <dbReference type="ChEBI" id="CHEBI:18420"/>
        <label>1</label>
        <note>catalytic</note>
    </ligand>
</feature>
<organism evidence="9 10">
    <name type="scientific">Megalodesulfovibrio gigas (strain ATCC 19364 / DSM 1382 / NCIMB 9332 / VKM B-1759)</name>
    <name type="common">Desulfovibrio gigas</name>
    <dbReference type="NCBI Taxonomy" id="1121448"/>
    <lineage>
        <taxon>Bacteria</taxon>
        <taxon>Pseudomonadati</taxon>
        <taxon>Thermodesulfobacteriota</taxon>
        <taxon>Desulfovibrionia</taxon>
        <taxon>Desulfovibrionales</taxon>
        <taxon>Desulfovibrionaceae</taxon>
        <taxon>Megalodesulfovibrio</taxon>
    </lineage>
</organism>
<dbReference type="CDD" id="cd01639">
    <property type="entry name" value="IMPase"/>
    <property type="match status" value="1"/>
</dbReference>
<dbReference type="GO" id="GO:0046854">
    <property type="term" value="P:phosphatidylinositol phosphate biosynthetic process"/>
    <property type="evidence" value="ECO:0007669"/>
    <property type="project" value="InterPro"/>
</dbReference>